<dbReference type="EMBL" id="JAVHJL010000007">
    <property type="protein sequence ID" value="KAK6499668.1"/>
    <property type="molecule type" value="Genomic_DNA"/>
</dbReference>
<dbReference type="GO" id="GO:0005737">
    <property type="term" value="C:cytoplasm"/>
    <property type="evidence" value="ECO:0007669"/>
    <property type="project" value="TreeGrafter"/>
</dbReference>
<reference evidence="2 3" key="1">
    <citation type="submission" date="2023-08" db="EMBL/GenBank/DDBJ databases">
        <authorList>
            <person name="Palmer J.M."/>
        </authorList>
    </citation>
    <scope>NUCLEOTIDE SEQUENCE [LARGE SCALE GENOMIC DNA]</scope>
    <source>
        <strain evidence="2 3">TWF481</strain>
    </source>
</reference>
<dbReference type="GO" id="GO:1901607">
    <property type="term" value="P:alpha-amino acid biosynthetic process"/>
    <property type="evidence" value="ECO:0007669"/>
    <property type="project" value="UniProtKB-ARBA"/>
</dbReference>
<feature type="domain" description="Semialdehyde dehydrogenase NAD-binding" evidence="1">
    <location>
        <begin position="3"/>
        <end position="79"/>
    </location>
</feature>
<evidence type="ECO:0000259" key="1">
    <source>
        <dbReference type="Pfam" id="PF01118"/>
    </source>
</evidence>
<dbReference type="SUPFAM" id="SSF51735">
    <property type="entry name" value="NAD(P)-binding Rossmann-fold domains"/>
    <property type="match status" value="1"/>
</dbReference>
<dbReference type="Pfam" id="PF01118">
    <property type="entry name" value="Semialdhyde_dh"/>
    <property type="match status" value="1"/>
</dbReference>
<dbReference type="PANTHER" id="PTHR48079:SF6">
    <property type="entry name" value="NAD(P)-BINDING DOMAIN-CONTAINING PROTEIN-RELATED"/>
    <property type="match status" value="1"/>
</dbReference>
<comment type="caution">
    <text evidence="2">The sequence shown here is derived from an EMBL/GenBank/DDBJ whole genome shotgun (WGS) entry which is preliminary data.</text>
</comment>
<keyword evidence="3" id="KW-1185">Reference proteome</keyword>
<protein>
    <recommendedName>
        <fullName evidence="1">Semialdehyde dehydrogenase NAD-binding domain-containing protein</fullName>
    </recommendedName>
</protein>
<gene>
    <name evidence="2" type="ORF">TWF481_010031</name>
</gene>
<sequence>MTKVFLLGATGYLGGTILNRLITTHPNFSITAIARTQEKADKITATYPSVRTIVANLDSSDILISESSTADIIITAADCDHPGHIKDIYEGMAKNTSGKPIYLIHSSGTAVLSDLSLAKAGEKEQSAALDKVWDDVGDFEGIRNLPAEQLHQNVDSLVRAPPLGRNPNIRYAIVCPPMIYGEGSGPVRRLNSLAPWLSEAILKNGKGFTVGKGENSWSNVHIDDLTDLYIRLVGESLKEGGGRASWGQDGGWYFAENGRRTWGDIAREITKIAHEKGYLRSEEVEALGVEKAKELNPVGPYAWGTNSLSRASRARKELGWAPHGESLGETILGDVNIAAKRLGIST</sequence>
<dbReference type="Proteomes" id="UP001370758">
    <property type="component" value="Unassembled WGS sequence"/>
</dbReference>
<dbReference type="GO" id="GO:0004029">
    <property type="term" value="F:aldehyde dehydrogenase (NAD+) activity"/>
    <property type="evidence" value="ECO:0007669"/>
    <property type="project" value="TreeGrafter"/>
</dbReference>
<dbReference type="InterPro" id="IPR000534">
    <property type="entry name" value="Semialdehyde_DH_NAD-bd"/>
</dbReference>
<name>A0AAV9VZI7_9PEZI</name>
<dbReference type="PANTHER" id="PTHR48079">
    <property type="entry name" value="PROTEIN YEEZ"/>
    <property type="match status" value="1"/>
</dbReference>
<dbReference type="GO" id="GO:0051287">
    <property type="term" value="F:NAD binding"/>
    <property type="evidence" value="ECO:0007669"/>
    <property type="project" value="InterPro"/>
</dbReference>
<proteinExistence type="predicted"/>
<dbReference type="InterPro" id="IPR051783">
    <property type="entry name" value="NAD(P)-dependent_oxidoreduct"/>
</dbReference>
<organism evidence="2 3">
    <name type="scientific">Arthrobotrys musiformis</name>
    <dbReference type="NCBI Taxonomy" id="47236"/>
    <lineage>
        <taxon>Eukaryota</taxon>
        <taxon>Fungi</taxon>
        <taxon>Dikarya</taxon>
        <taxon>Ascomycota</taxon>
        <taxon>Pezizomycotina</taxon>
        <taxon>Orbiliomycetes</taxon>
        <taxon>Orbiliales</taxon>
        <taxon>Orbiliaceae</taxon>
        <taxon>Arthrobotrys</taxon>
    </lineage>
</organism>
<accession>A0AAV9VZI7</accession>
<evidence type="ECO:0000313" key="3">
    <source>
        <dbReference type="Proteomes" id="UP001370758"/>
    </source>
</evidence>
<dbReference type="Gene3D" id="3.40.50.720">
    <property type="entry name" value="NAD(P)-binding Rossmann-like Domain"/>
    <property type="match status" value="1"/>
</dbReference>
<dbReference type="AlphaFoldDB" id="A0AAV9VZI7"/>
<evidence type="ECO:0000313" key="2">
    <source>
        <dbReference type="EMBL" id="KAK6499668.1"/>
    </source>
</evidence>
<dbReference type="InterPro" id="IPR036291">
    <property type="entry name" value="NAD(P)-bd_dom_sf"/>
</dbReference>